<accession>A0A6V7S786</accession>
<gene>
    <name evidence="2" type="ORF">PVBDA_1002690</name>
</gene>
<feature type="compositionally biased region" description="Basic residues" evidence="1">
    <location>
        <begin position="677"/>
        <end position="691"/>
    </location>
</feature>
<feature type="region of interest" description="Disordered" evidence="1">
    <location>
        <begin position="599"/>
        <end position="703"/>
    </location>
</feature>
<evidence type="ECO:0000313" key="2">
    <source>
        <dbReference type="EMBL" id="CAD2093461.1"/>
    </source>
</evidence>
<organism evidence="2 3">
    <name type="scientific">Plasmodium vinckei brucechwatti</name>
    <dbReference type="NCBI Taxonomy" id="119398"/>
    <lineage>
        <taxon>Eukaryota</taxon>
        <taxon>Sar</taxon>
        <taxon>Alveolata</taxon>
        <taxon>Apicomplexa</taxon>
        <taxon>Aconoidasida</taxon>
        <taxon>Haemosporida</taxon>
        <taxon>Plasmodiidae</taxon>
        <taxon>Plasmodium</taxon>
        <taxon>Plasmodium (Vinckeia)</taxon>
    </lineage>
</organism>
<feature type="compositionally biased region" description="Basic and acidic residues" evidence="1">
    <location>
        <begin position="692"/>
        <end position="703"/>
    </location>
</feature>
<dbReference type="Proteomes" id="UP000515550">
    <property type="component" value="Chromosome PVBDA_10"/>
</dbReference>
<dbReference type="EMBL" id="LR865388">
    <property type="protein sequence ID" value="CAD2093461.1"/>
    <property type="molecule type" value="Genomic_DNA"/>
</dbReference>
<proteinExistence type="predicted"/>
<feature type="compositionally biased region" description="Polar residues" evidence="1">
    <location>
        <begin position="622"/>
        <end position="633"/>
    </location>
</feature>
<evidence type="ECO:0000313" key="3">
    <source>
        <dbReference type="Proteomes" id="UP000515550"/>
    </source>
</evidence>
<sequence length="703" mass="84826">MIRNKYFKEHFLYVEELETKSDEDKWLYIDYIRKCFSYLLSQNDDYIITTIKKNNSLCFFFFSHLQKGARAYDDLYINDTCKENEYYIIDKYILEFYLKILEIYINSDKNETNIIKYTFMKINIFMDILMMYHNLEKEKIKELLDNLYKMTKLYYFNINKYISLLYEHIKYIKEKLDKFTTRKSNVNNLIFEINEFITCVYCFTKFFKKFYLFDMEKNKLSKNLILSTLLCYDNNDNKKDHLNTLSIDILKEGKESFLYLFIQIYFEMVKKKNLYNFSEQVKKIYCGTVESRVKKDVLVLRYKFIKTLKKFVKYSFIYEEEKKKHLYFSFIIDLLKEKSNELSFYLRNDIKMIKWDFLEHFVLQNKLDIEFYMYVNNILKIKSNKEVKELMKKKYEHEINQIKEITNLNNSNAILKILKKNNFIIASTLDNIFSIMPTQNLDDMSDDTSENDESESSFEMNNYENNIDQSDISSDEKISNTMFHKKNDEHNKFNNNNIASNTKHEYVDSEHDRNEHDDYQNVKNKSKNILEILKEHELMKKLNKKKREKSKYVNDIIDEESKNKILNQLNMSDSLDNDLSSSSFDNFQNKLIAPTSYRRNYSVSEEESDIEKSDHGQDKNKNVQSTQISQNKPNDNKNKKFIPSNHSKFKDPKSGNPPQKNAPPNDRSNADDDKTKRYYMKKNTNKGRFRRNQYDRKMGKGMF</sequence>
<dbReference type="VEuPathDB" id="PlasmoDB:PVBDA_1002690"/>
<name>A0A6V7S786_PLAVN</name>
<feature type="compositionally biased region" description="Basic and acidic residues" evidence="1">
    <location>
        <begin position="610"/>
        <end position="621"/>
    </location>
</feature>
<reference evidence="2 3" key="1">
    <citation type="submission" date="2020-08" db="EMBL/GenBank/DDBJ databases">
        <authorList>
            <person name="Ramaprasad A."/>
        </authorList>
    </citation>
    <scope>NUCLEOTIDE SEQUENCE [LARGE SCALE GENOMIC DNA]</scope>
</reference>
<protein>
    <submittedName>
        <fullName evidence="2">Uncharacterized protein</fullName>
    </submittedName>
</protein>
<evidence type="ECO:0000256" key="1">
    <source>
        <dbReference type="SAM" id="MobiDB-lite"/>
    </source>
</evidence>
<dbReference type="AlphaFoldDB" id="A0A6V7S786"/>